<keyword evidence="2" id="KW-0813">Transport</keyword>
<dbReference type="InterPro" id="IPR003439">
    <property type="entry name" value="ABC_transporter-like_ATP-bd"/>
</dbReference>
<evidence type="ECO:0000256" key="2">
    <source>
        <dbReference type="ARBA" id="ARBA00022448"/>
    </source>
</evidence>
<organism evidence="8 9">
    <name type="scientific">Streptomyces millisiae</name>
    <dbReference type="NCBI Taxonomy" id="3075542"/>
    <lineage>
        <taxon>Bacteria</taxon>
        <taxon>Bacillati</taxon>
        <taxon>Actinomycetota</taxon>
        <taxon>Actinomycetes</taxon>
        <taxon>Kitasatosporales</taxon>
        <taxon>Streptomycetaceae</taxon>
        <taxon>Streptomyces</taxon>
    </lineage>
</organism>
<dbReference type="EMBL" id="JAVREM010000027">
    <property type="protein sequence ID" value="MDT0320674.1"/>
    <property type="molecule type" value="Genomic_DNA"/>
</dbReference>
<comment type="caution">
    <text evidence="8">The sequence shown here is derived from an EMBL/GenBank/DDBJ whole genome shotgun (WGS) entry which is preliminary data.</text>
</comment>
<reference evidence="9" key="1">
    <citation type="submission" date="2023-07" db="EMBL/GenBank/DDBJ databases">
        <title>30 novel species of actinomycetes from the DSMZ collection.</title>
        <authorList>
            <person name="Nouioui I."/>
        </authorList>
    </citation>
    <scope>NUCLEOTIDE SEQUENCE [LARGE SCALE GENOMIC DNA]</scope>
    <source>
        <strain evidence="9">DSM 44918</strain>
    </source>
</reference>
<keyword evidence="6" id="KW-0472">Membrane</keyword>
<protein>
    <submittedName>
        <fullName evidence="8">ABC transporter ATP-binding protein</fullName>
    </submittedName>
</protein>
<keyword evidence="3" id="KW-0547">Nucleotide-binding</keyword>
<dbReference type="Pfam" id="PF00005">
    <property type="entry name" value="ABC_tran"/>
    <property type="match status" value="1"/>
</dbReference>
<dbReference type="InterPro" id="IPR027417">
    <property type="entry name" value="P-loop_NTPase"/>
</dbReference>
<dbReference type="Proteomes" id="UP001183420">
    <property type="component" value="Unassembled WGS sequence"/>
</dbReference>
<keyword evidence="4 8" id="KW-0067">ATP-binding</keyword>
<dbReference type="SUPFAM" id="SSF52540">
    <property type="entry name" value="P-loop containing nucleoside triphosphate hydrolases"/>
    <property type="match status" value="1"/>
</dbReference>
<keyword evidence="6" id="KW-1133">Transmembrane helix</keyword>
<feature type="transmembrane region" description="Helical" evidence="6">
    <location>
        <begin position="566"/>
        <end position="586"/>
    </location>
</feature>
<proteinExistence type="inferred from homology"/>
<name>A0ABU2LSU8_9ACTN</name>
<evidence type="ECO:0000256" key="3">
    <source>
        <dbReference type="ARBA" id="ARBA00022741"/>
    </source>
</evidence>
<evidence type="ECO:0000256" key="6">
    <source>
        <dbReference type="SAM" id="Phobius"/>
    </source>
</evidence>
<feature type="domain" description="ABC transporter" evidence="7">
    <location>
        <begin position="2"/>
        <end position="228"/>
    </location>
</feature>
<evidence type="ECO:0000256" key="5">
    <source>
        <dbReference type="SAM" id="MobiDB-lite"/>
    </source>
</evidence>
<dbReference type="SMART" id="SM00382">
    <property type="entry name" value="AAA"/>
    <property type="match status" value="1"/>
</dbReference>
<accession>A0ABU2LSU8</accession>
<evidence type="ECO:0000256" key="4">
    <source>
        <dbReference type="ARBA" id="ARBA00022840"/>
    </source>
</evidence>
<evidence type="ECO:0000256" key="1">
    <source>
        <dbReference type="ARBA" id="ARBA00005417"/>
    </source>
</evidence>
<evidence type="ECO:0000313" key="8">
    <source>
        <dbReference type="EMBL" id="MDT0320674.1"/>
    </source>
</evidence>
<evidence type="ECO:0000313" key="9">
    <source>
        <dbReference type="Proteomes" id="UP001183420"/>
    </source>
</evidence>
<dbReference type="RefSeq" id="WP_311600723.1">
    <property type="nucleotide sequence ID" value="NZ_JAVREM010000027.1"/>
</dbReference>
<gene>
    <name evidence="8" type="ORF">RNC47_20285</name>
</gene>
<dbReference type="PANTHER" id="PTHR43335">
    <property type="entry name" value="ABC TRANSPORTER, ATP-BINDING PROTEIN"/>
    <property type="match status" value="1"/>
</dbReference>
<feature type="transmembrane region" description="Helical" evidence="6">
    <location>
        <begin position="358"/>
        <end position="379"/>
    </location>
</feature>
<dbReference type="GO" id="GO:0005524">
    <property type="term" value="F:ATP binding"/>
    <property type="evidence" value="ECO:0007669"/>
    <property type="project" value="UniProtKB-KW"/>
</dbReference>
<feature type="transmembrane region" description="Helical" evidence="6">
    <location>
        <begin position="476"/>
        <end position="496"/>
    </location>
</feature>
<feature type="transmembrane region" description="Helical" evidence="6">
    <location>
        <begin position="438"/>
        <end position="464"/>
    </location>
</feature>
<sequence length="591" mass="60545">MIQAIGLTGAFRRGRPPAVDDLTFEARPGQVTVLLGPPGSGKSAALRLMLQLSPGRGVALFRGRPMARVPHPAREVGTLLGDVPGHPRRTALGHLRMLSAAAGVPVGRADEMLEEVGLGGLAEHRLGTLSRGMDRRLGLAVALLGDPHTLVLDDPSLGLGPRETAWLHGLLRGYAARGGTVLVAVRGVEEAAGLADRVVSLSAGRLVADQTGEDFARTRLRPRVAVRTPHAERLAAALSGEFRATRTAEGEPSVEIVRESGNRISVYGSDCAAVGEVAFRHRVLVHQLADEVGESGDRSTVGPLARADGRAPAGAGAPDATRARGSAVRPALPALPPPGPSWPLRYEARRWVGVPTGWWVMAVALLGGAVAALALAATGARPAERVLAGWAEPLPLPPVAMAAGLLGALSFGHEFRYPALAPARTPVPRRLSLLAGKLAVSAAAAVALCGCALTVNSAVLTVLFADGRRISGAWDAALAGTVLLSVGCAWAGLLAAGIFRSTLVGLVAVGAVPLALAPALRAALGSGAERSLGGLSGRLHALTSLPLPAGADRSPFAPAELATQPIGWALALSLAVLTCGYALVSLRNSPR</sequence>
<dbReference type="InterPro" id="IPR003593">
    <property type="entry name" value="AAA+_ATPase"/>
</dbReference>
<evidence type="ECO:0000259" key="7">
    <source>
        <dbReference type="PROSITE" id="PS50893"/>
    </source>
</evidence>
<feature type="compositionally biased region" description="Low complexity" evidence="5">
    <location>
        <begin position="310"/>
        <end position="332"/>
    </location>
</feature>
<dbReference type="PROSITE" id="PS50893">
    <property type="entry name" value="ABC_TRANSPORTER_2"/>
    <property type="match status" value="1"/>
</dbReference>
<dbReference type="PANTHER" id="PTHR43335:SF4">
    <property type="entry name" value="ABC TRANSPORTER, ATP-BINDING PROTEIN"/>
    <property type="match status" value="1"/>
</dbReference>
<keyword evidence="6" id="KW-0812">Transmembrane</keyword>
<feature type="region of interest" description="Disordered" evidence="5">
    <location>
        <begin position="294"/>
        <end position="334"/>
    </location>
</feature>
<dbReference type="Gene3D" id="3.40.50.300">
    <property type="entry name" value="P-loop containing nucleotide triphosphate hydrolases"/>
    <property type="match status" value="1"/>
</dbReference>
<keyword evidence="9" id="KW-1185">Reference proteome</keyword>
<feature type="transmembrane region" description="Helical" evidence="6">
    <location>
        <begin position="503"/>
        <end position="524"/>
    </location>
</feature>
<comment type="similarity">
    <text evidence="1">Belongs to the ABC transporter superfamily.</text>
</comment>